<evidence type="ECO:0000313" key="3">
    <source>
        <dbReference type="Proteomes" id="UP000560131"/>
    </source>
</evidence>
<dbReference type="EMBL" id="JACIJN010000001">
    <property type="protein sequence ID" value="MBB5724634.1"/>
    <property type="molecule type" value="Genomic_DNA"/>
</dbReference>
<feature type="region of interest" description="Disordered" evidence="1">
    <location>
        <begin position="37"/>
        <end position="68"/>
    </location>
</feature>
<protein>
    <submittedName>
        <fullName evidence="2">Uncharacterized protein</fullName>
    </submittedName>
</protein>
<dbReference type="RefSeq" id="WP_184032958.1">
    <property type="nucleotide sequence ID" value="NZ_BAABAR010000002.1"/>
</dbReference>
<keyword evidence="3" id="KW-1185">Reference proteome</keyword>
<proteinExistence type="predicted"/>
<gene>
    <name evidence="2" type="ORF">FHS97_000534</name>
</gene>
<evidence type="ECO:0000313" key="2">
    <source>
        <dbReference type="EMBL" id="MBB5724634.1"/>
    </source>
</evidence>
<comment type="caution">
    <text evidence="2">The sequence shown here is derived from an EMBL/GenBank/DDBJ whole genome shotgun (WGS) entry which is preliminary data.</text>
</comment>
<organism evidence="2 3">
    <name type="scientific">Sphingomonas endophytica</name>
    <dbReference type="NCBI Taxonomy" id="869719"/>
    <lineage>
        <taxon>Bacteria</taxon>
        <taxon>Pseudomonadati</taxon>
        <taxon>Pseudomonadota</taxon>
        <taxon>Alphaproteobacteria</taxon>
        <taxon>Sphingomonadales</taxon>
        <taxon>Sphingomonadaceae</taxon>
        <taxon>Sphingomonas</taxon>
    </lineage>
</organism>
<evidence type="ECO:0000256" key="1">
    <source>
        <dbReference type="SAM" id="MobiDB-lite"/>
    </source>
</evidence>
<accession>A0ABR6N1G7</accession>
<sequence>MPVKDLKGPPPRDPREIARTFELFVRLNPELDWWPRWRNGGGDADAVEPAPARPPSLDDGAGAAMPKE</sequence>
<reference evidence="2 3" key="1">
    <citation type="submission" date="2020-08" db="EMBL/GenBank/DDBJ databases">
        <title>Genomic Encyclopedia of Type Strains, Phase IV (KMG-IV): sequencing the most valuable type-strain genomes for metagenomic binning, comparative biology and taxonomic classification.</title>
        <authorList>
            <person name="Goeker M."/>
        </authorList>
    </citation>
    <scope>NUCLEOTIDE SEQUENCE [LARGE SCALE GENOMIC DNA]</scope>
    <source>
        <strain evidence="2 3">DSM 101535</strain>
    </source>
</reference>
<dbReference type="Proteomes" id="UP000560131">
    <property type="component" value="Unassembled WGS sequence"/>
</dbReference>
<name>A0ABR6N1G7_9SPHN</name>